<evidence type="ECO:0000313" key="6">
    <source>
        <dbReference type="Proteomes" id="UP000821866"/>
    </source>
</evidence>
<feature type="compositionally biased region" description="Polar residues" evidence="3">
    <location>
        <begin position="149"/>
        <end position="168"/>
    </location>
</feature>
<feature type="DNA-binding region" description="Homeobox" evidence="2">
    <location>
        <begin position="71"/>
        <end position="83"/>
    </location>
</feature>
<evidence type="ECO:0000313" key="5">
    <source>
        <dbReference type="EMBL" id="KAH8025226.1"/>
    </source>
</evidence>
<evidence type="ECO:0000256" key="2">
    <source>
        <dbReference type="PROSITE-ProRule" id="PRU00108"/>
    </source>
</evidence>
<dbReference type="GO" id="GO:0000981">
    <property type="term" value="F:DNA-binding transcription factor activity, RNA polymerase II-specific"/>
    <property type="evidence" value="ECO:0007669"/>
    <property type="project" value="TreeGrafter"/>
</dbReference>
<proteinExistence type="predicted"/>
<feature type="region of interest" description="Disordered" evidence="3">
    <location>
        <begin position="148"/>
        <end position="196"/>
    </location>
</feature>
<dbReference type="SUPFAM" id="SSF46689">
    <property type="entry name" value="Homeodomain-like"/>
    <property type="match status" value="1"/>
</dbReference>
<dbReference type="InterPro" id="IPR009057">
    <property type="entry name" value="Homeodomain-like_sf"/>
</dbReference>
<protein>
    <recommendedName>
        <fullName evidence="4">Homeobox domain-containing protein</fullName>
    </recommendedName>
</protein>
<keyword evidence="6" id="KW-1185">Reference proteome</keyword>
<feature type="compositionally biased region" description="Low complexity" evidence="3">
    <location>
        <begin position="91"/>
        <end position="119"/>
    </location>
</feature>
<dbReference type="InterPro" id="IPR050649">
    <property type="entry name" value="Paired_Homeobox_TFs"/>
</dbReference>
<dbReference type="VEuPathDB" id="VectorBase:LOC119169227"/>
<keyword evidence="2" id="KW-0539">Nucleus</keyword>
<feature type="region of interest" description="Disordered" evidence="3">
    <location>
        <begin position="80"/>
        <end position="128"/>
    </location>
</feature>
<name>A0A9J6DTN1_RHIMP</name>
<keyword evidence="2" id="KW-0238">DNA-binding</keyword>
<dbReference type="AlphaFoldDB" id="A0A9J6DTN1"/>
<evidence type="ECO:0000259" key="4">
    <source>
        <dbReference type="PROSITE" id="PS50071"/>
    </source>
</evidence>
<accession>A0A9J6DTN1</accession>
<comment type="caution">
    <text evidence="5">The sequence shown here is derived from an EMBL/GenBank/DDBJ whole genome shotgun (WGS) entry which is preliminary data.</text>
</comment>
<reference evidence="5" key="2">
    <citation type="submission" date="2021-09" db="EMBL/GenBank/DDBJ databases">
        <authorList>
            <person name="Jia N."/>
            <person name="Wang J."/>
            <person name="Shi W."/>
            <person name="Du L."/>
            <person name="Sun Y."/>
            <person name="Zhan W."/>
            <person name="Jiang J."/>
            <person name="Wang Q."/>
            <person name="Zhang B."/>
            <person name="Ji P."/>
            <person name="Sakyi L.B."/>
            <person name="Cui X."/>
            <person name="Yuan T."/>
            <person name="Jiang B."/>
            <person name="Yang W."/>
            <person name="Lam T.T.-Y."/>
            <person name="Chang Q."/>
            <person name="Ding S."/>
            <person name="Wang X."/>
            <person name="Zhu J."/>
            <person name="Ruan X."/>
            <person name="Zhao L."/>
            <person name="Wei J."/>
            <person name="Que T."/>
            <person name="Du C."/>
            <person name="Cheng J."/>
            <person name="Dai P."/>
            <person name="Han X."/>
            <person name="Huang E."/>
            <person name="Gao Y."/>
            <person name="Liu J."/>
            <person name="Shao H."/>
            <person name="Ye R."/>
            <person name="Li L."/>
            <person name="Wei W."/>
            <person name="Wang X."/>
            <person name="Wang C."/>
            <person name="Huo Q."/>
            <person name="Li W."/>
            <person name="Guo W."/>
            <person name="Chen H."/>
            <person name="Chen S."/>
            <person name="Zhou L."/>
            <person name="Zhou L."/>
            <person name="Ni X."/>
            <person name="Tian J."/>
            <person name="Zhou Y."/>
            <person name="Sheng Y."/>
            <person name="Liu T."/>
            <person name="Pan Y."/>
            <person name="Xia L."/>
            <person name="Li J."/>
            <person name="Zhao F."/>
            <person name="Cao W."/>
        </authorList>
    </citation>
    <scope>NUCLEOTIDE SEQUENCE</scope>
    <source>
        <strain evidence="5">Rmic-2018</strain>
        <tissue evidence="5">Larvae</tissue>
    </source>
</reference>
<dbReference type="PANTHER" id="PTHR24329">
    <property type="entry name" value="HOMEOBOX PROTEIN ARISTALESS"/>
    <property type="match status" value="1"/>
</dbReference>
<dbReference type="Gene3D" id="1.10.10.60">
    <property type="entry name" value="Homeodomain-like"/>
    <property type="match status" value="1"/>
</dbReference>
<organism evidence="5 6">
    <name type="scientific">Rhipicephalus microplus</name>
    <name type="common">Cattle tick</name>
    <name type="synonym">Boophilus microplus</name>
    <dbReference type="NCBI Taxonomy" id="6941"/>
    <lineage>
        <taxon>Eukaryota</taxon>
        <taxon>Metazoa</taxon>
        <taxon>Ecdysozoa</taxon>
        <taxon>Arthropoda</taxon>
        <taxon>Chelicerata</taxon>
        <taxon>Arachnida</taxon>
        <taxon>Acari</taxon>
        <taxon>Parasitiformes</taxon>
        <taxon>Ixodida</taxon>
        <taxon>Ixodoidea</taxon>
        <taxon>Ixodidae</taxon>
        <taxon>Rhipicephalinae</taxon>
        <taxon>Rhipicephalus</taxon>
        <taxon>Boophilus</taxon>
    </lineage>
</organism>
<comment type="subcellular location">
    <subcellularLocation>
        <location evidence="1 2">Nucleus</location>
    </subcellularLocation>
</comment>
<dbReference type="PANTHER" id="PTHR24329:SF520">
    <property type="entry name" value="ALX HOMEOBOX PROTEIN 1-LIKE PROTEIN"/>
    <property type="match status" value="1"/>
</dbReference>
<evidence type="ECO:0000256" key="3">
    <source>
        <dbReference type="SAM" id="MobiDB-lite"/>
    </source>
</evidence>
<feature type="domain" description="Homeobox" evidence="4">
    <location>
        <begin position="69"/>
        <end position="82"/>
    </location>
</feature>
<keyword evidence="2" id="KW-0371">Homeobox</keyword>
<sequence length="196" mass="21221">MLPYTSPPPPLPILRNGFAFLVYGGTVNPLGDALQAYVGRFRSDDSRRRDCDSSVVALWRQGSVCTVRKVWFQNRRAKFRKQERLNQQKQSASSSSSGSDAGLTTSPISTTADSTTHTSSAKDSKDVKVMLQSQDVKHLNGKVVAADSPCSQQQPHMSPPKWSSSPCGQPSCLGPYPYGSGLTGVDTKPSLSPQIF</sequence>
<gene>
    <name evidence="5" type="ORF">HPB51_005422</name>
</gene>
<dbReference type="EMBL" id="JABSTU010000007">
    <property type="protein sequence ID" value="KAH8025226.1"/>
    <property type="molecule type" value="Genomic_DNA"/>
</dbReference>
<dbReference type="GO" id="GO:0000977">
    <property type="term" value="F:RNA polymerase II transcription regulatory region sequence-specific DNA binding"/>
    <property type="evidence" value="ECO:0007669"/>
    <property type="project" value="TreeGrafter"/>
</dbReference>
<reference evidence="5" key="1">
    <citation type="journal article" date="2020" name="Cell">
        <title>Large-Scale Comparative Analyses of Tick Genomes Elucidate Their Genetic Diversity and Vector Capacities.</title>
        <authorList>
            <consortium name="Tick Genome and Microbiome Consortium (TIGMIC)"/>
            <person name="Jia N."/>
            <person name="Wang J."/>
            <person name="Shi W."/>
            <person name="Du L."/>
            <person name="Sun Y."/>
            <person name="Zhan W."/>
            <person name="Jiang J.F."/>
            <person name="Wang Q."/>
            <person name="Zhang B."/>
            <person name="Ji P."/>
            <person name="Bell-Sakyi L."/>
            <person name="Cui X.M."/>
            <person name="Yuan T.T."/>
            <person name="Jiang B.G."/>
            <person name="Yang W.F."/>
            <person name="Lam T.T."/>
            <person name="Chang Q.C."/>
            <person name="Ding S.J."/>
            <person name="Wang X.J."/>
            <person name="Zhu J.G."/>
            <person name="Ruan X.D."/>
            <person name="Zhao L."/>
            <person name="Wei J.T."/>
            <person name="Ye R.Z."/>
            <person name="Que T.C."/>
            <person name="Du C.H."/>
            <person name="Zhou Y.H."/>
            <person name="Cheng J.X."/>
            <person name="Dai P.F."/>
            <person name="Guo W.B."/>
            <person name="Han X.H."/>
            <person name="Huang E.J."/>
            <person name="Li L.F."/>
            <person name="Wei W."/>
            <person name="Gao Y.C."/>
            <person name="Liu J.Z."/>
            <person name="Shao H.Z."/>
            <person name="Wang X."/>
            <person name="Wang C.C."/>
            <person name="Yang T.C."/>
            <person name="Huo Q.B."/>
            <person name="Li W."/>
            <person name="Chen H.Y."/>
            <person name="Chen S.E."/>
            <person name="Zhou L.G."/>
            <person name="Ni X.B."/>
            <person name="Tian J.H."/>
            <person name="Sheng Y."/>
            <person name="Liu T."/>
            <person name="Pan Y.S."/>
            <person name="Xia L.Y."/>
            <person name="Li J."/>
            <person name="Zhao F."/>
            <person name="Cao W.C."/>
        </authorList>
    </citation>
    <scope>NUCLEOTIDE SEQUENCE</scope>
    <source>
        <strain evidence="5">Rmic-2018</strain>
    </source>
</reference>
<dbReference type="InterPro" id="IPR001356">
    <property type="entry name" value="HD"/>
</dbReference>
<dbReference type="CDD" id="cd00086">
    <property type="entry name" value="homeodomain"/>
    <property type="match status" value="1"/>
</dbReference>
<evidence type="ECO:0000256" key="1">
    <source>
        <dbReference type="ARBA" id="ARBA00004123"/>
    </source>
</evidence>
<dbReference type="PROSITE" id="PS50071">
    <property type="entry name" value="HOMEOBOX_2"/>
    <property type="match status" value="1"/>
</dbReference>
<dbReference type="Proteomes" id="UP000821866">
    <property type="component" value="Unassembled WGS sequence"/>
</dbReference>
<dbReference type="GO" id="GO:0005634">
    <property type="term" value="C:nucleus"/>
    <property type="evidence" value="ECO:0007669"/>
    <property type="project" value="UniProtKB-SubCell"/>
</dbReference>